<evidence type="ECO:0000313" key="2">
    <source>
        <dbReference type="EMBL" id="KAL3800126.1"/>
    </source>
</evidence>
<reference evidence="2 3" key="1">
    <citation type="journal article" date="2020" name="G3 (Bethesda)">
        <title>Improved Reference Genome for Cyclotella cryptica CCMP332, a Model for Cell Wall Morphogenesis, Salinity Adaptation, and Lipid Production in Diatoms (Bacillariophyta).</title>
        <authorList>
            <person name="Roberts W.R."/>
            <person name="Downey K.M."/>
            <person name="Ruck E.C."/>
            <person name="Traller J.C."/>
            <person name="Alverson A.J."/>
        </authorList>
    </citation>
    <scope>NUCLEOTIDE SEQUENCE [LARGE SCALE GENOMIC DNA]</scope>
    <source>
        <strain evidence="2 3">CCMP332</strain>
    </source>
</reference>
<dbReference type="Proteomes" id="UP001516023">
    <property type="component" value="Unassembled WGS sequence"/>
</dbReference>
<organism evidence="2 3">
    <name type="scientific">Cyclotella cryptica</name>
    <dbReference type="NCBI Taxonomy" id="29204"/>
    <lineage>
        <taxon>Eukaryota</taxon>
        <taxon>Sar</taxon>
        <taxon>Stramenopiles</taxon>
        <taxon>Ochrophyta</taxon>
        <taxon>Bacillariophyta</taxon>
        <taxon>Coscinodiscophyceae</taxon>
        <taxon>Thalassiosirophycidae</taxon>
        <taxon>Stephanodiscales</taxon>
        <taxon>Stephanodiscaceae</taxon>
        <taxon>Cyclotella</taxon>
    </lineage>
</organism>
<gene>
    <name evidence="2" type="ORF">HJC23_001047</name>
</gene>
<name>A0ABD3QKU3_9STRA</name>
<evidence type="ECO:0000313" key="3">
    <source>
        <dbReference type="Proteomes" id="UP001516023"/>
    </source>
</evidence>
<protein>
    <submittedName>
        <fullName evidence="2">Uncharacterized protein</fullName>
    </submittedName>
</protein>
<sequence length="82" mass="9598">MTLCDEEGRTSGYAFYDSNGQPPSPTEYNALVRHYIQIIKEEDETLFDTKSDVTRYGISRTFRKTSELEPGERAFLRIKLKW</sequence>
<dbReference type="AlphaFoldDB" id="A0ABD3QKU3"/>
<comment type="caution">
    <text evidence="2">The sequence shown here is derived from an EMBL/GenBank/DDBJ whole genome shotgun (WGS) entry which is preliminary data.</text>
</comment>
<accession>A0ABD3QKU3</accession>
<feature type="region of interest" description="Disordered" evidence="1">
    <location>
        <begin position="1"/>
        <end position="22"/>
    </location>
</feature>
<evidence type="ECO:0000256" key="1">
    <source>
        <dbReference type="SAM" id="MobiDB-lite"/>
    </source>
</evidence>
<proteinExistence type="predicted"/>
<dbReference type="EMBL" id="JABMIG020000034">
    <property type="protein sequence ID" value="KAL3800126.1"/>
    <property type="molecule type" value="Genomic_DNA"/>
</dbReference>
<keyword evidence="3" id="KW-1185">Reference proteome</keyword>